<dbReference type="Proteomes" id="UP000215559">
    <property type="component" value="Unassembled WGS sequence"/>
</dbReference>
<dbReference type="AlphaFoldDB" id="A0A235BWY5"/>
<keyword evidence="1" id="KW-0812">Transmembrane</keyword>
<sequence length="283" mass="32153">MTSKRQKRWPIRFICSRTAGCRPWDRQERKIMKRRTRELIVVLFVLVGIGLAVFGFFWFSGRLRTGLRRNVTVYFDNVSGLRVGDPVEVMGIPKGRVAKVRLEGRRVCCQVALDQDVELTQDTRIAIRSVSYLGSDRYLMITLGPGPRAEDGFVFQGVNEALDLEETFLQLDRALNKFNPEELTGSLKQVAEDLMARIQGQLDHFSGQLDKFNSGLAVTGEELEGLSDGLDSLAVLLKGESTMGKLLTSQKLYDEVMKTNRQVQILIEDIKKNPKRYFKISIF</sequence>
<dbReference type="Pfam" id="PF02470">
    <property type="entry name" value="MlaD"/>
    <property type="match status" value="1"/>
</dbReference>
<comment type="caution">
    <text evidence="3">The sequence shown here is derived from an EMBL/GenBank/DDBJ whole genome shotgun (WGS) entry which is preliminary data.</text>
</comment>
<evidence type="ECO:0000256" key="1">
    <source>
        <dbReference type="SAM" id="Phobius"/>
    </source>
</evidence>
<reference evidence="3 4" key="1">
    <citation type="submission" date="2017-07" db="EMBL/GenBank/DDBJ databases">
        <title>Recovery of genomes from metagenomes via a dereplication, aggregation, and scoring strategy.</title>
        <authorList>
            <person name="Sieber C.M."/>
            <person name="Probst A.J."/>
            <person name="Sharrar A."/>
            <person name="Thomas B.C."/>
            <person name="Hess M."/>
            <person name="Tringe S.G."/>
            <person name="Banfield J.F."/>
        </authorList>
    </citation>
    <scope>NUCLEOTIDE SEQUENCE [LARGE SCALE GENOMIC DNA]</scope>
    <source>
        <strain evidence="3">JGI_Cruoil_03_51_56</strain>
    </source>
</reference>
<dbReference type="InterPro" id="IPR003399">
    <property type="entry name" value="Mce/MlaD"/>
</dbReference>
<keyword evidence="1" id="KW-0472">Membrane</keyword>
<accession>A0A235BWY5</accession>
<name>A0A235BWY5_UNCW3</name>
<dbReference type="InterPro" id="IPR052336">
    <property type="entry name" value="MlaD_Phospholipid_Transporter"/>
</dbReference>
<organism evidence="3 4">
    <name type="scientific">candidate division WOR-3 bacterium JGI_Cruoil_03_51_56</name>
    <dbReference type="NCBI Taxonomy" id="1973747"/>
    <lineage>
        <taxon>Bacteria</taxon>
        <taxon>Bacteria division WOR-3</taxon>
    </lineage>
</organism>
<evidence type="ECO:0000259" key="2">
    <source>
        <dbReference type="Pfam" id="PF02470"/>
    </source>
</evidence>
<proteinExistence type="predicted"/>
<protein>
    <recommendedName>
        <fullName evidence="2">Mce/MlaD domain-containing protein</fullName>
    </recommendedName>
</protein>
<evidence type="ECO:0000313" key="3">
    <source>
        <dbReference type="EMBL" id="OYD16659.1"/>
    </source>
</evidence>
<gene>
    <name evidence="3" type="ORF">CH330_02335</name>
</gene>
<feature type="transmembrane region" description="Helical" evidence="1">
    <location>
        <begin position="39"/>
        <end position="59"/>
    </location>
</feature>
<evidence type="ECO:0000313" key="4">
    <source>
        <dbReference type="Proteomes" id="UP000215559"/>
    </source>
</evidence>
<dbReference type="EMBL" id="NOZP01000042">
    <property type="protein sequence ID" value="OYD16659.1"/>
    <property type="molecule type" value="Genomic_DNA"/>
</dbReference>
<dbReference type="PANTHER" id="PTHR33371">
    <property type="entry name" value="INTERMEMBRANE PHOSPHOLIPID TRANSPORT SYSTEM BINDING PROTEIN MLAD-RELATED"/>
    <property type="match status" value="1"/>
</dbReference>
<feature type="domain" description="Mce/MlaD" evidence="2">
    <location>
        <begin position="70"/>
        <end position="142"/>
    </location>
</feature>
<dbReference type="PANTHER" id="PTHR33371:SF4">
    <property type="entry name" value="INTERMEMBRANE PHOSPHOLIPID TRANSPORT SYSTEM BINDING PROTEIN MLAD"/>
    <property type="match status" value="1"/>
</dbReference>
<keyword evidence="1" id="KW-1133">Transmembrane helix</keyword>